<keyword evidence="1 4" id="KW-0696">RNA-directed RNA polymerase</keyword>
<keyword evidence="3" id="KW-0548">Nucleotidyltransferase</keyword>
<evidence type="ECO:0000256" key="3">
    <source>
        <dbReference type="ARBA" id="ARBA00022695"/>
    </source>
</evidence>
<sequence length="785" mass="89481">MKSIKFLLNFKLKYILRDSILPVENKSFSRLLRQLSKAICLCFDRGSRIRDRLVIANNFLQFVFKMSRNHGANFTVKWLKACTVCLQKWLGDDYVSSLRVIEPNLPLPRTINGCPAIINKQDRQLMRQGNIHVIRFWHTLFSIYRVLSIPGKMKLETITDPFKGSESFLNDISQIALNYKWSKKHDQISQNSNLAPTTFHFSGKASPSNVNSSQGLLSDIYYLYSRDDGQIIHDNIMSYLNVVGSKWNTLQFLTRLQDGLAIVERMDSVHAKMSMKNPFGQFAIKKEAAGKIRVFALVDSITQSVMKPLHKALFSVLRAIPNDGTFDQDASVTRCSVKAEQAGKAYSFDLSAATDRLPVVLTGNIIESLFKIPGLSDSWRKVMIERPFEFSDKTLNEFSLDSQKYYYSVGQPMGCLSSWAGLAITHHWVMQFCSFLVTKNWDWEERYEVLGDDIVIFDTDLANSYLEVMKNLGLEINLSKSIVSHNKPSFEFAKRTFSFGNLVSGITLSQINSHISISSRISNTYNWIRLGYLNNIKTISLSLNNFRDEISFKDFSLMVSSFSLLGLCKNIGHKEVMSSLVDPRKGDLWDIETENFSVPTRSLLTIARDLITKGEADFELSNQEGRNEWVEESEQLIVAGVLQSAYAKIKLLSGSFEESVTAWSQNLLGPMGSPSRDNPEVIALVEGWLMESLVDNRSSKIVDPYEIEDMVESLLTYHAKTQKVTLEKAYEILQQVESLCYCYMQPTKKTQQTYNQYGNTILRDMSRPFFLKGPDYWSYVSPNQS</sequence>
<evidence type="ECO:0000256" key="1">
    <source>
        <dbReference type="ARBA" id="ARBA00022484"/>
    </source>
</evidence>
<organism evidence="4">
    <name type="scientific">Plasmopara viticola lesion associated mitovirus 24</name>
    <dbReference type="NCBI Taxonomy" id="2719450"/>
    <lineage>
        <taxon>Viruses</taxon>
        <taxon>Riboviria</taxon>
        <taxon>Orthornavirae</taxon>
        <taxon>Lenarviricota</taxon>
        <taxon>Howeltoviricetes</taxon>
        <taxon>Cryppavirales</taxon>
        <taxon>Mitoviridae</taxon>
        <taxon>Mitovirus</taxon>
    </lineage>
</organism>
<proteinExistence type="predicted"/>
<evidence type="ECO:0000256" key="2">
    <source>
        <dbReference type="ARBA" id="ARBA00022679"/>
    </source>
</evidence>
<dbReference type="EMBL" id="MN539785">
    <property type="protein sequence ID" value="QIR30247.1"/>
    <property type="molecule type" value="Genomic_RNA"/>
</dbReference>
<dbReference type="PANTHER" id="PTHR34456:SF9">
    <property type="entry name" value="MITOVIRUS RNA-DEPENDENT RNA POLYMERASE"/>
    <property type="match status" value="1"/>
</dbReference>
<dbReference type="PANTHER" id="PTHR34456">
    <property type="entry name" value="MITOVIRUS RNA-DEPENDENT RNA POLYMERASE"/>
    <property type="match status" value="1"/>
</dbReference>
<dbReference type="GO" id="GO:0003968">
    <property type="term" value="F:RNA-directed RNA polymerase activity"/>
    <property type="evidence" value="ECO:0007669"/>
    <property type="project" value="UniProtKB-KW"/>
</dbReference>
<dbReference type="Pfam" id="PF05919">
    <property type="entry name" value="Mitovir_RNA_pol"/>
    <property type="match status" value="1"/>
</dbReference>
<keyword evidence="2" id="KW-0808">Transferase</keyword>
<evidence type="ECO:0000313" key="4">
    <source>
        <dbReference type="EMBL" id="QIR30247.1"/>
    </source>
</evidence>
<dbReference type="InterPro" id="IPR043502">
    <property type="entry name" value="DNA/RNA_pol_sf"/>
</dbReference>
<reference evidence="4" key="1">
    <citation type="journal article" date="2020" name="Virus Evol.">
        <title>Analysis of the virome associated to grapevine downy mildew lesions reveals new mycovirus lineages.</title>
        <authorList>
            <person name="Chiapello M."/>
            <person name="Rodriguez-Romero J."/>
            <person name="Ayllon M.A."/>
            <person name="Turina M."/>
        </authorList>
    </citation>
    <scope>NUCLEOTIDE SEQUENCE</scope>
    <source>
        <strain evidence="4">DMG-G_Contig5</strain>
    </source>
</reference>
<dbReference type="InterPro" id="IPR008686">
    <property type="entry name" value="RNA_pol_mitovir"/>
</dbReference>
<dbReference type="SUPFAM" id="SSF56672">
    <property type="entry name" value="DNA/RNA polymerases"/>
    <property type="match status" value="1"/>
</dbReference>
<name>A0A6G9RT96_9VIRU</name>
<accession>A0A6G9RT96</accession>
<protein>
    <submittedName>
        <fullName evidence="4">RNA-dependent RNA polymerase</fullName>
    </submittedName>
</protein>